<name>A0A250DS90_9BURK</name>
<evidence type="ECO:0008006" key="3">
    <source>
        <dbReference type="Google" id="ProtNLM"/>
    </source>
</evidence>
<dbReference type="RefSeq" id="WP_095747184.1">
    <property type="nucleotide sequence ID" value="NZ_CP023284.1"/>
</dbReference>
<dbReference type="EMBL" id="CP023284">
    <property type="protein sequence ID" value="ATA57226.1"/>
    <property type="molecule type" value="Genomic_DNA"/>
</dbReference>
<organism evidence="1 2">
    <name type="scientific">Variovorax boronicumulans</name>
    <dbReference type="NCBI Taxonomy" id="436515"/>
    <lineage>
        <taxon>Bacteria</taxon>
        <taxon>Pseudomonadati</taxon>
        <taxon>Pseudomonadota</taxon>
        <taxon>Betaproteobacteria</taxon>
        <taxon>Burkholderiales</taxon>
        <taxon>Comamonadaceae</taxon>
        <taxon>Variovorax</taxon>
    </lineage>
</organism>
<sequence>MYPDPKRIRDNRQTVRFDDYEDDLLRLLCKVTGAQPSTLIRELAMRQAEEMLVDAFIGQEPKAEGSLPRAAG</sequence>
<protein>
    <recommendedName>
        <fullName evidence="3">Ribbon-helix-helix domain-containing protein</fullName>
    </recommendedName>
</protein>
<evidence type="ECO:0000313" key="1">
    <source>
        <dbReference type="EMBL" id="ATA57226.1"/>
    </source>
</evidence>
<gene>
    <name evidence="1" type="ORF">CKY39_31365</name>
</gene>
<dbReference type="Proteomes" id="UP000217154">
    <property type="component" value="Chromosome"/>
</dbReference>
<dbReference type="AlphaFoldDB" id="A0A250DS90"/>
<proteinExistence type="predicted"/>
<accession>A0A250DS90</accession>
<dbReference type="KEGG" id="vbo:CKY39_31365"/>
<evidence type="ECO:0000313" key="2">
    <source>
        <dbReference type="Proteomes" id="UP000217154"/>
    </source>
</evidence>
<reference evidence="1 2" key="1">
    <citation type="submission" date="2017-09" db="EMBL/GenBank/DDBJ databases">
        <title>The diverse metabolic capabilities of V. boronicumulans make it an excellent choice for continued studies on novel biodegradation.</title>
        <authorList>
            <person name="Sun S."/>
        </authorList>
    </citation>
    <scope>NUCLEOTIDE SEQUENCE [LARGE SCALE GENOMIC DNA]</scope>
    <source>
        <strain evidence="1 2">J1</strain>
    </source>
</reference>